<comment type="caution">
    <text evidence="1">The sequence shown here is derived from an EMBL/GenBank/DDBJ whole genome shotgun (WGS) entry which is preliminary data.</text>
</comment>
<dbReference type="Proteomes" id="UP001140091">
    <property type="component" value="Unassembled WGS sequence"/>
</dbReference>
<dbReference type="OrthoDB" id="2269034at2759"/>
<keyword evidence="2" id="KW-1185">Reference proteome</keyword>
<dbReference type="SUPFAM" id="SSF52047">
    <property type="entry name" value="RNI-like"/>
    <property type="match status" value="1"/>
</dbReference>
<evidence type="ECO:0000313" key="1">
    <source>
        <dbReference type="EMBL" id="KAJ2932270.1"/>
    </source>
</evidence>
<accession>A0A9W8MHK3</accession>
<dbReference type="InterPro" id="IPR032675">
    <property type="entry name" value="LRR_dom_sf"/>
</dbReference>
<feature type="non-terminal residue" evidence="1">
    <location>
        <position position="482"/>
    </location>
</feature>
<proteinExistence type="predicted"/>
<sequence length="482" mass="53996">MHPNALSVFADIRGKIPALHTLRVVSTRRIADQNWSVDYFSDAPALRNVTLICGDIDYGQSPPSRHWSFTLPWHQLATYKEEAVYNMGFVQVIAGSTNLTSVHLTTGYFSPTSSQVSVMHGKLTQLNLDIGRASVFGNLATLFDHGLVLPSLRGLRVSLKLGAFSLDGISSLIIRSQCPLRRLSLTRCVVRPGTLISLLQHCPELEELCVDPLPGPDLRRLVFKPGSTEVVLVPKLRNLVIYYSANSPGYNNLQCRFLSEFARSRVDTQSEFTVPGLQETSTYPVPPNISIFLSAPPAMCQDALEQLEGFLPVPSRSNVETMVQAWKDTMDRHISRPSRTTVLDRGFLGLGHKSNSLRSILKEMESYDPVSGINLTLIYKYDIPGTLDRLVASFPERETSSGLSMPGAIMESTSKKARKLLSKWKPLLENHAIEHRRWAFEQGMIALVFIGEDDERRCVDKAWEFVTGSVKSSDMSWWWERD</sequence>
<dbReference type="EMBL" id="JANBPK010000776">
    <property type="protein sequence ID" value="KAJ2932270.1"/>
    <property type="molecule type" value="Genomic_DNA"/>
</dbReference>
<dbReference type="Gene3D" id="3.80.10.10">
    <property type="entry name" value="Ribonuclease Inhibitor"/>
    <property type="match status" value="1"/>
</dbReference>
<protein>
    <submittedName>
        <fullName evidence="1">Uncharacterized protein</fullName>
    </submittedName>
</protein>
<reference evidence="1" key="1">
    <citation type="submission" date="2022-06" db="EMBL/GenBank/DDBJ databases">
        <title>Genome Sequence of Candolleomyces eurysporus.</title>
        <authorList>
            <person name="Buettner E."/>
        </authorList>
    </citation>
    <scope>NUCLEOTIDE SEQUENCE</scope>
    <source>
        <strain evidence="1">VTCC 930004</strain>
    </source>
</reference>
<dbReference type="AlphaFoldDB" id="A0A9W8MHK3"/>
<name>A0A9W8MHK3_9AGAR</name>
<gene>
    <name evidence="1" type="ORF">H1R20_g4814</name>
</gene>
<evidence type="ECO:0000313" key="2">
    <source>
        <dbReference type="Proteomes" id="UP001140091"/>
    </source>
</evidence>
<organism evidence="1 2">
    <name type="scientific">Candolleomyces eurysporus</name>
    <dbReference type="NCBI Taxonomy" id="2828524"/>
    <lineage>
        <taxon>Eukaryota</taxon>
        <taxon>Fungi</taxon>
        <taxon>Dikarya</taxon>
        <taxon>Basidiomycota</taxon>
        <taxon>Agaricomycotina</taxon>
        <taxon>Agaricomycetes</taxon>
        <taxon>Agaricomycetidae</taxon>
        <taxon>Agaricales</taxon>
        <taxon>Agaricineae</taxon>
        <taxon>Psathyrellaceae</taxon>
        <taxon>Candolleomyces</taxon>
    </lineage>
</organism>